<evidence type="ECO:0000259" key="1">
    <source>
        <dbReference type="PROSITE" id="PS51112"/>
    </source>
</evidence>
<dbReference type="InterPro" id="IPR036071">
    <property type="entry name" value="AMMECR1_dom_sf"/>
</dbReference>
<dbReference type="PANTHER" id="PTHR13016">
    <property type="entry name" value="AMMECR1 HOMOLOG"/>
    <property type="match status" value="1"/>
</dbReference>
<dbReference type="EMBL" id="BMIJ01000003">
    <property type="protein sequence ID" value="GGB90534.1"/>
    <property type="molecule type" value="Genomic_DNA"/>
</dbReference>
<dbReference type="NCBIfam" id="TIGR00296">
    <property type="entry name" value="TIGR00296 family protein"/>
    <property type="match status" value="1"/>
</dbReference>
<comment type="caution">
    <text evidence="2">The sequence shown here is derived from an EMBL/GenBank/DDBJ whole genome shotgun (WGS) entry which is preliminary data.</text>
</comment>
<reference evidence="3" key="1">
    <citation type="journal article" date="2019" name="Int. J. Syst. Evol. Microbiol.">
        <title>The Global Catalogue of Microorganisms (GCM) 10K type strain sequencing project: providing services to taxonomists for standard genome sequencing and annotation.</title>
        <authorList>
            <consortium name="The Broad Institute Genomics Platform"/>
            <consortium name="The Broad Institute Genome Sequencing Center for Infectious Disease"/>
            <person name="Wu L."/>
            <person name="Ma J."/>
        </authorList>
    </citation>
    <scope>NUCLEOTIDE SEQUENCE [LARGE SCALE GENOMIC DNA]</scope>
    <source>
        <strain evidence="3">CGMCC 1.15341</strain>
    </source>
</reference>
<keyword evidence="3" id="KW-1185">Reference proteome</keyword>
<dbReference type="InterPro" id="IPR023473">
    <property type="entry name" value="AMMECR1"/>
</dbReference>
<dbReference type="Gene3D" id="3.30.700.20">
    <property type="entry name" value="Hypothetical protein ph0010, domain 1"/>
    <property type="match status" value="1"/>
</dbReference>
<dbReference type="RefSeq" id="WP_188747064.1">
    <property type="nucleotide sequence ID" value="NZ_BMIJ01000003.1"/>
</dbReference>
<proteinExistence type="predicted"/>
<evidence type="ECO:0000313" key="2">
    <source>
        <dbReference type="EMBL" id="GGB90534.1"/>
    </source>
</evidence>
<sequence length="190" mass="21382">MEATSFTDDELEQMLTLSRESLLSSFDLCSKPQVPEWLEAPGCCFVTLSRQGRLRGCIGTLEPIRSLGRDLIENARNSAYSDPRFSSLERDELGDLEVEVSVLTPSRQISVDTEAELLAELQPGVDGVIVEEDGCRATFLPTVWEQLPEPQEFIAALRTKAGLSPFAWSDRMRWYRYETQHVKGRLLVNG</sequence>
<feature type="domain" description="AMMECR1" evidence="1">
    <location>
        <begin position="1"/>
        <end position="190"/>
    </location>
</feature>
<dbReference type="NCBIfam" id="TIGR04335">
    <property type="entry name" value="AmmeMemoSam_A"/>
    <property type="match status" value="1"/>
</dbReference>
<dbReference type="InterPro" id="IPR027485">
    <property type="entry name" value="AMMECR1_N"/>
</dbReference>
<gene>
    <name evidence="2" type="ORF">GCM10011352_15700</name>
</gene>
<dbReference type="InterPro" id="IPR002733">
    <property type="entry name" value="AMMECR1_domain"/>
</dbReference>
<dbReference type="InterPro" id="IPR027623">
    <property type="entry name" value="AmmeMemoSam_A"/>
</dbReference>
<name>A0ABQ1K838_9GAMM</name>
<accession>A0ABQ1K838</accession>
<dbReference type="Gene3D" id="3.30.1490.150">
    <property type="entry name" value="Hypothetical protein ph0010, domain 2"/>
    <property type="match status" value="1"/>
</dbReference>
<dbReference type="SUPFAM" id="SSF143447">
    <property type="entry name" value="AMMECR1-like"/>
    <property type="match status" value="1"/>
</dbReference>
<organism evidence="2 3">
    <name type="scientific">Marinobacterium zhoushanense</name>
    <dbReference type="NCBI Taxonomy" id="1679163"/>
    <lineage>
        <taxon>Bacteria</taxon>
        <taxon>Pseudomonadati</taxon>
        <taxon>Pseudomonadota</taxon>
        <taxon>Gammaproteobacteria</taxon>
        <taxon>Oceanospirillales</taxon>
        <taxon>Oceanospirillaceae</taxon>
        <taxon>Marinobacterium</taxon>
    </lineage>
</organism>
<dbReference type="PROSITE" id="PS51112">
    <property type="entry name" value="AMMECR1"/>
    <property type="match status" value="1"/>
</dbReference>
<evidence type="ECO:0000313" key="3">
    <source>
        <dbReference type="Proteomes" id="UP000629025"/>
    </source>
</evidence>
<dbReference type="Pfam" id="PF01871">
    <property type="entry name" value="AMMECR1"/>
    <property type="match status" value="1"/>
</dbReference>
<dbReference type="PANTHER" id="PTHR13016:SF0">
    <property type="entry name" value="AMME SYNDROME CANDIDATE GENE 1 PROTEIN"/>
    <property type="match status" value="1"/>
</dbReference>
<protein>
    <recommendedName>
        <fullName evidence="1">AMMECR1 domain-containing protein</fullName>
    </recommendedName>
</protein>
<dbReference type="Proteomes" id="UP000629025">
    <property type="component" value="Unassembled WGS sequence"/>
</dbReference>